<dbReference type="InterPro" id="IPR019888">
    <property type="entry name" value="Tscrpt_reg_AsnC-like"/>
</dbReference>
<dbReference type="InterPro" id="IPR036388">
    <property type="entry name" value="WH-like_DNA-bd_sf"/>
</dbReference>
<dbReference type="Pfam" id="PF01037">
    <property type="entry name" value="AsnC_trans_reg"/>
    <property type="match status" value="1"/>
</dbReference>
<evidence type="ECO:0000259" key="1">
    <source>
        <dbReference type="Pfam" id="PF01037"/>
    </source>
</evidence>
<dbReference type="GO" id="GO:0043565">
    <property type="term" value="F:sequence-specific DNA binding"/>
    <property type="evidence" value="ECO:0007669"/>
    <property type="project" value="TreeGrafter"/>
</dbReference>
<reference evidence="2 3" key="1">
    <citation type="submission" date="2012-06" db="EMBL/GenBank/DDBJ databases">
        <title>The complete chromosome of genome of Turneriella parva DSM 21527.</title>
        <authorList>
            <consortium name="US DOE Joint Genome Institute (JGI-PGF)"/>
            <person name="Lucas S."/>
            <person name="Han J."/>
            <person name="Lapidus A."/>
            <person name="Bruce D."/>
            <person name="Goodwin L."/>
            <person name="Pitluck S."/>
            <person name="Peters L."/>
            <person name="Kyrpides N."/>
            <person name="Mavromatis K."/>
            <person name="Ivanova N."/>
            <person name="Mikhailova N."/>
            <person name="Chertkov O."/>
            <person name="Detter J.C."/>
            <person name="Tapia R."/>
            <person name="Han C."/>
            <person name="Land M."/>
            <person name="Hauser L."/>
            <person name="Markowitz V."/>
            <person name="Cheng J.-F."/>
            <person name="Hugenholtz P."/>
            <person name="Woyke T."/>
            <person name="Wu D."/>
            <person name="Gronow S."/>
            <person name="Wellnitz S."/>
            <person name="Brambilla E."/>
            <person name="Klenk H.-P."/>
            <person name="Eisen J.A."/>
        </authorList>
    </citation>
    <scope>NUCLEOTIDE SEQUENCE [LARGE SCALE GENOMIC DNA]</scope>
    <source>
        <strain evidence="3">ATCC BAA-1111 / DSM 21527 / NCTC 11395 / H</strain>
    </source>
</reference>
<dbReference type="InterPro" id="IPR036390">
    <property type="entry name" value="WH_DNA-bd_sf"/>
</dbReference>
<dbReference type="GO" id="GO:0043200">
    <property type="term" value="P:response to amino acid"/>
    <property type="evidence" value="ECO:0007669"/>
    <property type="project" value="TreeGrafter"/>
</dbReference>
<dbReference type="HOGENOM" id="CLU_091233_1_0_12"/>
<accession>I4B747</accession>
<dbReference type="EMBL" id="CP002959">
    <property type="protein sequence ID" value="AFM13104.1"/>
    <property type="molecule type" value="Genomic_DNA"/>
</dbReference>
<sequence>MLKTLATEELKILNALSENALLSNQDLAALVGGDVSRIAEVRSELESSGIILKYRAIINWEKIESSGVNAVIQVKVTPAQGQGYDEVARRVSAFPEVRTCLLVSGSFDLLVEVDGPSLRDVAFFVADKLATIEGVNHTSTNFLLKRYKQSGDMFSVSGKTHRLPMVI</sequence>
<dbReference type="AlphaFoldDB" id="I4B747"/>
<dbReference type="OrthoDB" id="66249at2"/>
<gene>
    <name evidence="2" type="ordered locus">Turpa_2462</name>
</gene>
<dbReference type="InterPro" id="IPR011008">
    <property type="entry name" value="Dimeric_a/b-barrel"/>
</dbReference>
<dbReference type="Proteomes" id="UP000006048">
    <property type="component" value="Chromosome"/>
</dbReference>
<dbReference type="SUPFAM" id="SSF46785">
    <property type="entry name" value="Winged helix' DNA-binding domain"/>
    <property type="match status" value="1"/>
</dbReference>
<dbReference type="Pfam" id="PF13412">
    <property type="entry name" value="HTH_24"/>
    <property type="match status" value="1"/>
</dbReference>
<name>I4B747_TURPD</name>
<proteinExistence type="predicted"/>
<dbReference type="SUPFAM" id="SSF54909">
    <property type="entry name" value="Dimeric alpha+beta barrel"/>
    <property type="match status" value="1"/>
</dbReference>
<dbReference type="RefSeq" id="WP_014803610.1">
    <property type="nucleotide sequence ID" value="NC_018020.1"/>
</dbReference>
<organism evidence="2 3">
    <name type="scientific">Turneriella parva (strain ATCC BAA-1111 / DSM 21527 / NCTC 11395 / H)</name>
    <name type="common">Leptospira parva</name>
    <dbReference type="NCBI Taxonomy" id="869212"/>
    <lineage>
        <taxon>Bacteria</taxon>
        <taxon>Pseudomonadati</taxon>
        <taxon>Spirochaetota</taxon>
        <taxon>Spirochaetia</taxon>
        <taxon>Leptospirales</taxon>
        <taxon>Leptospiraceae</taxon>
        <taxon>Turneriella</taxon>
    </lineage>
</organism>
<dbReference type="Gene3D" id="1.10.10.10">
    <property type="entry name" value="Winged helix-like DNA-binding domain superfamily/Winged helix DNA-binding domain"/>
    <property type="match status" value="1"/>
</dbReference>
<evidence type="ECO:0000313" key="3">
    <source>
        <dbReference type="Proteomes" id="UP000006048"/>
    </source>
</evidence>
<keyword evidence="3" id="KW-1185">Reference proteome</keyword>
<dbReference type="STRING" id="869212.Turpa_2462"/>
<dbReference type="GO" id="GO:0005829">
    <property type="term" value="C:cytosol"/>
    <property type="evidence" value="ECO:0007669"/>
    <property type="project" value="TreeGrafter"/>
</dbReference>
<dbReference type="PANTHER" id="PTHR30154:SF34">
    <property type="entry name" value="TRANSCRIPTIONAL REGULATOR AZLB"/>
    <property type="match status" value="1"/>
</dbReference>
<dbReference type="SMART" id="SM00344">
    <property type="entry name" value="HTH_ASNC"/>
    <property type="match status" value="1"/>
</dbReference>
<protein>
    <submittedName>
        <fullName evidence="2">Transcriptional regulator, AsnC family</fullName>
    </submittedName>
</protein>
<dbReference type="InterPro" id="IPR019887">
    <property type="entry name" value="Tscrpt_reg_AsnC/Lrp_C"/>
</dbReference>
<dbReference type="Gene3D" id="3.30.70.920">
    <property type="match status" value="1"/>
</dbReference>
<dbReference type="PANTHER" id="PTHR30154">
    <property type="entry name" value="LEUCINE-RESPONSIVE REGULATORY PROTEIN"/>
    <property type="match status" value="1"/>
</dbReference>
<feature type="domain" description="Transcription regulator AsnC/Lrp ligand binding" evidence="1">
    <location>
        <begin position="72"/>
        <end position="145"/>
    </location>
</feature>
<evidence type="ECO:0000313" key="2">
    <source>
        <dbReference type="EMBL" id="AFM13104.1"/>
    </source>
</evidence>
<dbReference type="KEGG" id="tpx:Turpa_2462"/>